<dbReference type="SUPFAM" id="SSF56349">
    <property type="entry name" value="DNA breaking-rejoining enzymes"/>
    <property type="match status" value="1"/>
</dbReference>
<evidence type="ECO:0000256" key="3">
    <source>
        <dbReference type="ARBA" id="ARBA00023125"/>
    </source>
</evidence>
<evidence type="ECO:0000256" key="1">
    <source>
        <dbReference type="ARBA" id="ARBA00008857"/>
    </source>
</evidence>
<dbReference type="CDD" id="cd00397">
    <property type="entry name" value="DNA_BRE_C"/>
    <property type="match status" value="1"/>
</dbReference>
<dbReference type="OrthoDB" id="305957at2"/>
<dbReference type="InterPro" id="IPR050090">
    <property type="entry name" value="Tyrosine_recombinase_XerCD"/>
</dbReference>
<evidence type="ECO:0000256" key="2">
    <source>
        <dbReference type="ARBA" id="ARBA00022908"/>
    </source>
</evidence>
<accession>A0A679HR84</accession>
<dbReference type="EMBL" id="AP022345">
    <property type="protein sequence ID" value="BBU68545.1"/>
    <property type="molecule type" value="Genomic_DNA"/>
</dbReference>
<organism evidence="5 6">
    <name type="scientific">Fluviibacter phosphoraccumulans</name>
    <dbReference type="NCBI Taxonomy" id="1751046"/>
    <lineage>
        <taxon>Bacteria</taxon>
        <taxon>Pseudomonadati</taxon>
        <taxon>Pseudomonadota</taxon>
        <taxon>Betaproteobacteria</taxon>
        <taxon>Rhodocyclales</taxon>
        <taxon>Fluviibacteraceae</taxon>
        <taxon>Fluviibacter</taxon>
    </lineage>
</organism>
<evidence type="ECO:0000256" key="4">
    <source>
        <dbReference type="ARBA" id="ARBA00023172"/>
    </source>
</evidence>
<dbReference type="GO" id="GO:0006310">
    <property type="term" value="P:DNA recombination"/>
    <property type="evidence" value="ECO:0007669"/>
    <property type="project" value="UniProtKB-KW"/>
</dbReference>
<reference evidence="6" key="1">
    <citation type="submission" date="2020-01" db="EMBL/GenBank/DDBJ databases">
        <title>Phosphoaccumulans saitamaens gen. nov., sp. nov., a polyphosphate accumulating bacterium isolated from surface river water.</title>
        <authorList>
            <person name="Watanabe K."/>
            <person name="Suda W."/>
        </authorList>
    </citation>
    <scope>NUCLEOTIDE SEQUENCE [LARGE SCALE GENOMIC DNA]</scope>
    <source>
        <strain evidence="6">ICHIAU1</strain>
    </source>
</reference>
<gene>
    <name evidence="5" type="ORF">ICHIAU1_08280</name>
</gene>
<dbReference type="InterPro" id="IPR002104">
    <property type="entry name" value="Integrase_catalytic"/>
</dbReference>
<name>A0A679HR84_9RHOO</name>
<keyword evidence="2" id="KW-0229">DNA integration</keyword>
<dbReference type="RefSeq" id="WP_162050671.1">
    <property type="nucleotide sequence ID" value="NZ_AP019011.1"/>
</dbReference>
<keyword evidence="6" id="KW-1185">Reference proteome</keyword>
<dbReference type="Pfam" id="PF00589">
    <property type="entry name" value="Phage_integrase"/>
    <property type="match status" value="1"/>
</dbReference>
<dbReference type="GO" id="GO:0015074">
    <property type="term" value="P:DNA integration"/>
    <property type="evidence" value="ECO:0007669"/>
    <property type="project" value="UniProtKB-KW"/>
</dbReference>
<comment type="similarity">
    <text evidence="1">Belongs to the 'phage' integrase family.</text>
</comment>
<dbReference type="PANTHER" id="PTHR30349">
    <property type="entry name" value="PHAGE INTEGRASE-RELATED"/>
    <property type="match status" value="1"/>
</dbReference>
<protein>
    <submittedName>
        <fullName evidence="5">Uncharacterized protein</fullName>
    </submittedName>
</protein>
<dbReference type="InterPro" id="IPR013762">
    <property type="entry name" value="Integrase-like_cat_sf"/>
</dbReference>
<proteinExistence type="inferred from homology"/>
<sequence>MAQAKTLTQAEIDQVLRYIAQKQRYSARNRAMLLMSYYSGMRVGEIAAVRIGDVRNEDDTIKQEIRLSAEQTKGDTGRTVFFNEKLRAEIASYLRTHKHRHPTEPLFFTEKQIGFSANSLAQWFFWVYKKAGVSGASSHSGRRTFITSLANKGIGVRVLASLAGHKSIQVTQHYIDVNDGMKRAAVELV</sequence>
<dbReference type="Gene3D" id="1.10.443.10">
    <property type="entry name" value="Intergrase catalytic core"/>
    <property type="match status" value="1"/>
</dbReference>
<keyword evidence="3" id="KW-0238">DNA-binding</keyword>
<evidence type="ECO:0000313" key="6">
    <source>
        <dbReference type="Proteomes" id="UP000463961"/>
    </source>
</evidence>
<dbReference type="InterPro" id="IPR011010">
    <property type="entry name" value="DNA_brk_join_enz"/>
</dbReference>
<dbReference type="PROSITE" id="PS51898">
    <property type="entry name" value="TYR_RECOMBINASE"/>
    <property type="match status" value="1"/>
</dbReference>
<evidence type="ECO:0000313" key="5">
    <source>
        <dbReference type="EMBL" id="BBU68545.1"/>
    </source>
</evidence>
<dbReference type="Proteomes" id="UP000463961">
    <property type="component" value="Chromosome"/>
</dbReference>
<dbReference type="AlphaFoldDB" id="A0A679HR84"/>
<keyword evidence="4" id="KW-0233">DNA recombination</keyword>
<dbReference type="GO" id="GO:0003677">
    <property type="term" value="F:DNA binding"/>
    <property type="evidence" value="ECO:0007669"/>
    <property type="project" value="UniProtKB-KW"/>
</dbReference>
<dbReference type="PANTHER" id="PTHR30349:SF41">
    <property type="entry name" value="INTEGRASE_RECOMBINASE PROTEIN MJ0367-RELATED"/>
    <property type="match status" value="1"/>
</dbReference>